<dbReference type="RefSeq" id="WP_143130814.1">
    <property type="nucleotide sequence ID" value="NZ_CP030050.1"/>
</dbReference>
<accession>A0AAE7NGG0</accession>
<sequence length="141" mass="15205">MIDRDLDGEDVVVTSALLLRAFGHVRSGFSHSEKTAGDGRSPWVITGGLSQNLLVVDDIRIRTDAASLAFGAAIELGEITSVGGNFYLRAALRKMETVTINIGSGRLEDPPPLGPIFHYTRWSAGVVRDKPLIEFPFAKGP</sequence>
<dbReference type="KEGG" id="barh:WN72_05270"/>
<evidence type="ECO:0000313" key="2">
    <source>
        <dbReference type="Proteomes" id="UP000594015"/>
    </source>
</evidence>
<dbReference type="Proteomes" id="UP000594015">
    <property type="component" value="Chromosome"/>
</dbReference>
<evidence type="ECO:0000313" key="1">
    <source>
        <dbReference type="EMBL" id="QOZ65893.1"/>
    </source>
</evidence>
<protein>
    <submittedName>
        <fullName evidence="1">Uncharacterized protein</fullName>
    </submittedName>
</protein>
<gene>
    <name evidence="1" type="ORF">WN72_05270</name>
</gene>
<dbReference type="EMBL" id="CP030050">
    <property type="protein sequence ID" value="QOZ65893.1"/>
    <property type="molecule type" value="Genomic_DNA"/>
</dbReference>
<reference evidence="1 2" key="1">
    <citation type="submission" date="2018-06" db="EMBL/GenBank/DDBJ databases">
        <title>Comparative genomics of Bradyrhizobium nodulating Arachidis hypogaea.</title>
        <authorList>
            <person name="Li Y."/>
        </authorList>
    </citation>
    <scope>NUCLEOTIDE SEQUENCE [LARGE SCALE GENOMIC DNA]</scope>
    <source>
        <strain evidence="1 2">CCBAU 051107</strain>
    </source>
</reference>
<dbReference type="AlphaFoldDB" id="A0AAE7NGG0"/>
<organism evidence="1 2">
    <name type="scientific">Bradyrhizobium arachidis</name>
    <dbReference type="NCBI Taxonomy" id="858423"/>
    <lineage>
        <taxon>Bacteria</taxon>
        <taxon>Pseudomonadati</taxon>
        <taxon>Pseudomonadota</taxon>
        <taxon>Alphaproteobacteria</taxon>
        <taxon>Hyphomicrobiales</taxon>
        <taxon>Nitrobacteraceae</taxon>
        <taxon>Bradyrhizobium</taxon>
    </lineage>
</organism>
<proteinExistence type="predicted"/>
<name>A0AAE7NGG0_9BRAD</name>